<dbReference type="Proteomes" id="UP001305414">
    <property type="component" value="Unassembled WGS sequence"/>
</dbReference>
<evidence type="ECO:0000313" key="2">
    <source>
        <dbReference type="EMBL" id="KAK5631762.1"/>
    </source>
</evidence>
<feature type="region of interest" description="Disordered" evidence="1">
    <location>
        <begin position="327"/>
        <end position="349"/>
    </location>
</feature>
<protein>
    <submittedName>
        <fullName evidence="2">Uncharacterized protein</fullName>
    </submittedName>
</protein>
<organism evidence="2 3">
    <name type="scientific">Xylaria bambusicola</name>
    <dbReference type="NCBI Taxonomy" id="326684"/>
    <lineage>
        <taxon>Eukaryota</taxon>
        <taxon>Fungi</taxon>
        <taxon>Dikarya</taxon>
        <taxon>Ascomycota</taxon>
        <taxon>Pezizomycotina</taxon>
        <taxon>Sordariomycetes</taxon>
        <taxon>Xylariomycetidae</taxon>
        <taxon>Xylariales</taxon>
        <taxon>Xylariaceae</taxon>
        <taxon>Xylaria</taxon>
    </lineage>
</organism>
<dbReference type="EMBL" id="JAWHQM010000021">
    <property type="protein sequence ID" value="KAK5631762.1"/>
    <property type="molecule type" value="Genomic_DNA"/>
</dbReference>
<proteinExistence type="predicted"/>
<sequence>MSVSSSHAGPTPILDLSAIGSPETELLVREGIKLARNQDIEKRASADFSLERSWNNEVLFGGEWNDTTPDNAGSAHAELSVTCLTCYTHGTVTAKVTDKHFLKPKLKLSFSGVQAYANLDVRASADQTFSLNLFASDSPLGIGISGLDVGVVFFVDLVFSLSEAIDLTAGFQVSVPDNAYLEADIFGGDIDDSAFEGLNSQSLPVTVVSGTATFKADLRLRVQAGAEASIDLFGIGAGAVIGIYANIIEFVAVIEKTPTCDLETEIWWDLNVGAYAHLDVVVDYTTLGPVPTVSTTLLAADPITSCWVEAPTTPALPATTSDMVASSSLPVTSPIPAETGGVGDTSSAEATSASTIDSTLIWSPSMVLAVTASEISFTMPDALPTDSNPSLSTPTILSTSAAPLTTSTSLSSSSYSQGASSSPPSLSSIYYSSSVAAASSYTYAASTYPLSIPIPSAYSSSFSSAAAGPTYTSTYTHVMTICGAPGVMNCPATYQSEVIVTRTTTICPAPAPTITSTPGITVVPIPTISPVSSGEAIVIVLTPLPTPAVATFTAPTVTTTEYVKAYAEIAENPETTTTATITSITIITALASHSGFPTPTALTVPSVGVVPNVNSVPGNATIGSTSFATAATPSGSSASGSQTPVIAGTGRVSAWDSAYAGAMMAIAIILSIRFL</sequence>
<name>A0AAN7Z7K8_9PEZI</name>
<evidence type="ECO:0000256" key="1">
    <source>
        <dbReference type="SAM" id="MobiDB-lite"/>
    </source>
</evidence>
<gene>
    <name evidence="2" type="ORF">RRF57_007476</name>
</gene>
<reference evidence="2 3" key="1">
    <citation type="submission" date="2023-10" db="EMBL/GenBank/DDBJ databases">
        <title>Draft genome sequence of Xylaria bambusicola isolate GMP-LS, the root and basal stem rot pathogen of sugarcane in Indonesia.</title>
        <authorList>
            <person name="Selvaraj P."/>
            <person name="Muralishankar V."/>
            <person name="Muruganantham S."/>
            <person name="Sp S."/>
            <person name="Haryani S."/>
            <person name="Lau K.J.X."/>
            <person name="Naqvi N.I."/>
        </authorList>
    </citation>
    <scope>NUCLEOTIDE SEQUENCE [LARGE SCALE GENOMIC DNA]</scope>
    <source>
        <strain evidence="2">GMP-LS</strain>
    </source>
</reference>
<evidence type="ECO:0000313" key="3">
    <source>
        <dbReference type="Proteomes" id="UP001305414"/>
    </source>
</evidence>
<dbReference type="AlphaFoldDB" id="A0AAN7Z7K8"/>
<keyword evidence="3" id="KW-1185">Reference proteome</keyword>
<accession>A0AAN7Z7K8</accession>
<comment type="caution">
    <text evidence="2">The sequence shown here is derived from an EMBL/GenBank/DDBJ whole genome shotgun (WGS) entry which is preliminary data.</text>
</comment>